<sequence>MSKSRNLCVMPKRPENEEELQKREAIGVIRASRFVRRYAHSHKAITTETILDVHREIFKDAWTEIVGKYRDENLEITESKHLPPHHSVVAEQMVNVGRELSLRTGSLREKEGVLMNTLLPIEKVYEEVERIVDTAAWIHHQITFVHPFREGNGRTARLFANLILERYGLVGISIKMEKENKNRYRAALAQADATKDLEPLKAIIYDGIIDRYKGVRLKYY</sequence>
<dbReference type="AlphaFoldDB" id="A0A0G0Z5T7"/>
<evidence type="ECO:0000256" key="9">
    <source>
        <dbReference type="PIRSR" id="PIRSR640198-1"/>
    </source>
</evidence>
<comment type="subcellular location">
    <subcellularLocation>
        <location evidence="1">Membrane</location>
        <topology evidence="1">Single-pass membrane protein</topology>
    </subcellularLocation>
</comment>
<feature type="domain" description="Fido" evidence="10">
    <location>
        <begin position="45"/>
        <end position="206"/>
    </location>
</feature>
<keyword evidence="7" id="KW-1133">Transmembrane helix</keyword>
<evidence type="ECO:0000259" key="10">
    <source>
        <dbReference type="PROSITE" id="PS51459"/>
    </source>
</evidence>
<evidence type="ECO:0000256" key="8">
    <source>
        <dbReference type="ARBA" id="ARBA00023136"/>
    </source>
</evidence>
<organism evidence="11 12">
    <name type="scientific">candidate division CPR1 bacterium GW2011_GWA2_42_17</name>
    <dbReference type="NCBI Taxonomy" id="1618341"/>
    <lineage>
        <taxon>Bacteria</taxon>
        <taxon>candidate division CPR1</taxon>
    </lineage>
</organism>
<gene>
    <name evidence="11" type="ORF">UV05_C0012G0009</name>
</gene>
<dbReference type="PANTHER" id="PTHR13504:SF34">
    <property type="entry name" value="PROTEIN ADENYLYLTRANSFERASE FICD"/>
    <property type="match status" value="1"/>
</dbReference>
<comment type="caution">
    <text evidence="11">The sequence shown here is derived from an EMBL/GenBank/DDBJ whole genome shotgun (WGS) entry which is preliminary data.</text>
</comment>
<evidence type="ECO:0000256" key="3">
    <source>
        <dbReference type="ARBA" id="ARBA00022737"/>
    </source>
</evidence>
<evidence type="ECO:0000256" key="6">
    <source>
        <dbReference type="ARBA" id="ARBA00022840"/>
    </source>
</evidence>
<dbReference type="PROSITE" id="PS51459">
    <property type="entry name" value="FIDO"/>
    <property type="match status" value="1"/>
</dbReference>
<evidence type="ECO:0000256" key="4">
    <source>
        <dbReference type="ARBA" id="ARBA00022741"/>
    </source>
</evidence>
<protein>
    <submittedName>
        <fullName evidence="11">Filamentation induced by cAMP protein Fic</fullName>
    </submittedName>
</protein>
<dbReference type="Pfam" id="PF02661">
    <property type="entry name" value="Fic"/>
    <property type="match status" value="1"/>
</dbReference>
<proteinExistence type="predicted"/>
<keyword evidence="8" id="KW-0472">Membrane</keyword>
<name>A0A0G0Z5T7_9BACT</name>
<evidence type="ECO:0000256" key="1">
    <source>
        <dbReference type="ARBA" id="ARBA00004167"/>
    </source>
</evidence>
<dbReference type="PANTHER" id="PTHR13504">
    <property type="entry name" value="FIDO DOMAIN-CONTAINING PROTEIN DDB_G0283145"/>
    <property type="match status" value="1"/>
</dbReference>
<evidence type="ECO:0000256" key="5">
    <source>
        <dbReference type="ARBA" id="ARBA00022803"/>
    </source>
</evidence>
<dbReference type="GO" id="GO:0005524">
    <property type="term" value="F:ATP binding"/>
    <property type="evidence" value="ECO:0007669"/>
    <property type="project" value="UniProtKB-KW"/>
</dbReference>
<keyword evidence="3" id="KW-0677">Repeat</keyword>
<evidence type="ECO:0000313" key="12">
    <source>
        <dbReference type="Proteomes" id="UP000034875"/>
    </source>
</evidence>
<dbReference type="InterPro" id="IPR036597">
    <property type="entry name" value="Fido-like_dom_sf"/>
</dbReference>
<evidence type="ECO:0000256" key="2">
    <source>
        <dbReference type="ARBA" id="ARBA00022692"/>
    </source>
</evidence>
<evidence type="ECO:0000313" key="11">
    <source>
        <dbReference type="EMBL" id="KKS44080.1"/>
    </source>
</evidence>
<evidence type="ECO:0000256" key="7">
    <source>
        <dbReference type="ARBA" id="ARBA00022989"/>
    </source>
</evidence>
<reference evidence="11 12" key="1">
    <citation type="journal article" date="2015" name="Nature">
        <title>rRNA introns, odd ribosomes, and small enigmatic genomes across a large radiation of phyla.</title>
        <authorList>
            <person name="Brown C.T."/>
            <person name="Hug L.A."/>
            <person name="Thomas B.C."/>
            <person name="Sharon I."/>
            <person name="Castelle C.J."/>
            <person name="Singh A."/>
            <person name="Wilkins M.J."/>
            <person name="Williams K.H."/>
            <person name="Banfield J.F."/>
        </authorList>
    </citation>
    <scope>NUCLEOTIDE SEQUENCE [LARGE SCALE GENOMIC DNA]</scope>
</reference>
<keyword evidence="6" id="KW-0067">ATP-binding</keyword>
<dbReference type="SUPFAM" id="SSF140931">
    <property type="entry name" value="Fic-like"/>
    <property type="match status" value="1"/>
</dbReference>
<feature type="active site" evidence="9">
    <location>
        <position position="146"/>
    </location>
</feature>
<dbReference type="Gene3D" id="1.10.3290.10">
    <property type="entry name" value="Fido-like domain"/>
    <property type="match status" value="1"/>
</dbReference>
<dbReference type="Proteomes" id="UP000034875">
    <property type="component" value="Unassembled WGS sequence"/>
</dbReference>
<keyword evidence="4" id="KW-0547">Nucleotide-binding</keyword>
<dbReference type="InterPro" id="IPR003812">
    <property type="entry name" value="Fido"/>
</dbReference>
<keyword evidence="2" id="KW-0812">Transmembrane</keyword>
<dbReference type="EMBL" id="LCCZ01000012">
    <property type="protein sequence ID" value="KKS44080.1"/>
    <property type="molecule type" value="Genomic_DNA"/>
</dbReference>
<dbReference type="GO" id="GO:0016020">
    <property type="term" value="C:membrane"/>
    <property type="evidence" value="ECO:0007669"/>
    <property type="project" value="UniProtKB-SubCell"/>
</dbReference>
<keyword evidence="5" id="KW-0802">TPR repeat</keyword>
<accession>A0A0G0Z5T7</accession>
<dbReference type="InterPro" id="IPR040198">
    <property type="entry name" value="Fido_containing"/>
</dbReference>